<feature type="chain" id="PRO_5035250533" description="Secreted protein" evidence="1">
    <location>
        <begin position="22"/>
        <end position="128"/>
    </location>
</feature>
<evidence type="ECO:0000256" key="1">
    <source>
        <dbReference type="SAM" id="SignalP"/>
    </source>
</evidence>
<evidence type="ECO:0000313" key="2">
    <source>
        <dbReference type="EMBL" id="CAG7555138.1"/>
    </source>
</evidence>
<reference evidence="2" key="1">
    <citation type="submission" date="2021-05" db="EMBL/GenBank/DDBJ databases">
        <authorList>
            <person name="Khan N."/>
        </authorList>
    </citation>
    <scope>NUCLEOTIDE SEQUENCE</scope>
</reference>
<dbReference type="Proteomes" id="UP000693738">
    <property type="component" value="Unassembled WGS sequence"/>
</dbReference>
<protein>
    <recommendedName>
        <fullName evidence="4">Secreted protein</fullName>
    </recommendedName>
</protein>
<gene>
    <name evidence="2" type="ORF">FEQUK3_LOCUS851</name>
</gene>
<dbReference type="AlphaFoldDB" id="A0A8J2IDW2"/>
<accession>A0A8J2IDW2</accession>
<feature type="signal peptide" evidence="1">
    <location>
        <begin position="1"/>
        <end position="21"/>
    </location>
</feature>
<name>A0A8J2IDW2_FUSEQ</name>
<evidence type="ECO:0000313" key="3">
    <source>
        <dbReference type="Proteomes" id="UP000693738"/>
    </source>
</evidence>
<comment type="caution">
    <text evidence="2">The sequence shown here is derived from an EMBL/GenBank/DDBJ whole genome shotgun (WGS) entry which is preliminary data.</text>
</comment>
<keyword evidence="1" id="KW-0732">Signal</keyword>
<organism evidence="2 3">
    <name type="scientific">Fusarium equiseti</name>
    <name type="common">Fusarium scirpi</name>
    <dbReference type="NCBI Taxonomy" id="61235"/>
    <lineage>
        <taxon>Eukaryota</taxon>
        <taxon>Fungi</taxon>
        <taxon>Dikarya</taxon>
        <taxon>Ascomycota</taxon>
        <taxon>Pezizomycotina</taxon>
        <taxon>Sordariomycetes</taxon>
        <taxon>Hypocreomycetidae</taxon>
        <taxon>Hypocreales</taxon>
        <taxon>Nectriaceae</taxon>
        <taxon>Fusarium</taxon>
        <taxon>Fusarium incarnatum-equiseti species complex</taxon>
    </lineage>
</organism>
<dbReference type="EMBL" id="CAJSTJ010000044">
    <property type="protein sequence ID" value="CAG7555138.1"/>
    <property type="molecule type" value="Genomic_DNA"/>
</dbReference>
<sequence>MKFTLLTQAVVAIPMLTGAMAAPTENSRSMDSTVKCVKSWVKSGLDRYRMQLITNPRDDRLLGVYCDLYKKTIGFTMSFEDLPDTSNLQPFLIRFTFSLTLCRAILEANNRACDDFQVITGCQTIRHF</sequence>
<evidence type="ECO:0008006" key="4">
    <source>
        <dbReference type="Google" id="ProtNLM"/>
    </source>
</evidence>
<proteinExistence type="predicted"/>